<accession>A0ABT0DEH2</accession>
<gene>
    <name evidence="2" type="ORF">MWN34_15765</name>
</gene>
<name>A0ABT0DEH2_9HYPH</name>
<proteinExistence type="predicted"/>
<keyword evidence="3" id="KW-1185">Reference proteome</keyword>
<keyword evidence="1" id="KW-0812">Transmembrane</keyword>
<evidence type="ECO:0000313" key="3">
    <source>
        <dbReference type="Proteomes" id="UP001203284"/>
    </source>
</evidence>
<keyword evidence="1" id="KW-0472">Membrane</keyword>
<feature type="transmembrane region" description="Helical" evidence="1">
    <location>
        <begin position="225"/>
        <end position="244"/>
    </location>
</feature>
<dbReference type="Proteomes" id="UP001203284">
    <property type="component" value="Unassembled WGS sequence"/>
</dbReference>
<keyword evidence="1" id="KW-1133">Transmembrane helix</keyword>
<sequence length="262" mass="28202">MVSAFRRAQTPENTGRAGTTALAAAEGLHDDVSSSSGVSAGGGMGNNLDPDYIAGRDGYTHFVPTDREAYQRGVDEREGRAGRSMNWGSGGAGFPIVMLAFIPILIGIGFVVAVPIFPVAGIITAVIAYGVSLYLGVDLYTDQGLNNLAISVLICIPLYLVALFPESRAARYPAYRAARHWVRVVGLAIALNEVLLPTLAVYLPGGDERVYAAWGIVAGGFTLEKLAWLVALMVAVHLFFRWWVTRGMAMSPDRRFGWRQPV</sequence>
<protein>
    <submittedName>
        <fullName evidence="2">Uncharacterized protein</fullName>
    </submittedName>
</protein>
<feature type="transmembrane region" description="Helical" evidence="1">
    <location>
        <begin position="143"/>
        <end position="164"/>
    </location>
</feature>
<evidence type="ECO:0000256" key="1">
    <source>
        <dbReference type="SAM" id="Phobius"/>
    </source>
</evidence>
<feature type="transmembrane region" description="Helical" evidence="1">
    <location>
        <begin position="119"/>
        <end position="137"/>
    </location>
</feature>
<feature type="transmembrane region" description="Helical" evidence="1">
    <location>
        <begin position="184"/>
        <end position="205"/>
    </location>
</feature>
<comment type="caution">
    <text evidence="2">The sequence shown here is derived from an EMBL/GenBank/DDBJ whole genome shotgun (WGS) entry which is preliminary data.</text>
</comment>
<dbReference type="RefSeq" id="WP_247030258.1">
    <property type="nucleotide sequence ID" value="NZ_JALKCH010000010.1"/>
</dbReference>
<evidence type="ECO:0000313" key="2">
    <source>
        <dbReference type="EMBL" id="MCK0198370.1"/>
    </source>
</evidence>
<organism evidence="2 3">
    <name type="scientific">Ancylobacter crimeensis</name>
    <dbReference type="NCBI Taxonomy" id="2579147"/>
    <lineage>
        <taxon>Bacteria</taxon>
        <taxon>Pseudomonadati</taxon>
        <taxon>Pseudomonadota</taxon>
        <taxon>Alphaproteobacteria</taxon>
        <taxon>Hyphomicrobiales</taxon>
        <taxon>Xanthobacteraceae</taxon>
        <taxon>Ancylobacter</taxon>
    </lineage>
</organism>
<reference evidence="2 3" key="1">
    <citation type="submission" date="2022-04" db="EMBL/GenBank/DDBJ databases">
        <authorList>
            <person name="Grouzdev D.S."/>
            <person name="Pantiukh K.S."/>
            <person name="Krutkina M.S."/>
        </authorList>
    </citation>
    <scope>NUCLEOTIDE SEQUENCE [LARGE SCALE GENOMIC DNA]</scope>
    <source>
        <strain evidence="2 3">6x-1</strain>
    </source>
</reference>
<feature type="transmembrane region" description="Helical" evidence="1">
    <location>
        <begin position="92"/>
        <end position="112"/>
    </location>
</feature>
<dbReference type="EMBL" id="JALKCH010000010">
    <property type="protein sequence ID" value="MCK0198370.1"/>
    <property type="molecule type" value="Genomic_DNA"/>
</dbReference>